<evidence type="ECO:0000259" key="6">
    <source>
        <dbReference type="Pfam" id="PF04542"/>
    </source>
</evidence>
<evidence type="ECO:0000256" key="2">
    <source>
        <dbReference type="ARBA" id="ARBA00023015"/>
    </source>
</evidence>
<accession>A0A0F0L241</accession>
<organism evidence="8 9">
    <name type="scientific">Microbacterium foliorum</name>
    <dbReference type="NCBI Taxonomy" id="104336"/>
    <lineage>
        <taxon>Bacteria</taxon>
        <taxon>Bacillati</taxon>
        <taxon>Actinomycetota</taxon>
        <taxon>Actinomycetes</taxon>
        <taxon>Micrococcales</taxon>
        <taxon>Microbacteriaceae</taxon>
        <taxon>Microbacterium</taxon>
    </lineage>
</organism>
<dbReference type="EMBL" id="JYIU01000020">
    <property type="protein sequence ID" value="KJL26749.1"/>
    <property type="molecule type" value="Genomic_DNA"/>
</dbReference>
<dbReference type="Proteomes" id="UP000033572">
    <property type="component" value="Unassembled WGS sequence"/>
</dbReference>
<sequence>MRSRRQDPRVGVEDRLRENEADLLRYLQRRLTNGADAAEAFGELMLTAWRLRRKVPAEPTEARMWLFGIARNVVRDARRSLARRSAAVHRLVEGMQSQDAVWDDSSADLRDAISRLPDDDAELIRLVYWEGFVSHEAAAVLGINPSTARSRLSRARETLREGLEPASRSTLTRRPGEDDQAGTLDHRVWKKQDSPAHL</sequence>
<dbReference type="InterPro" id="IPR039425">
    <property type="entry name" value="RNA_pol_sigma-70-like"/>
</dbReference>
<keyword evidence="9" id="KW-1185">Reference proteome</keyword>
<dbReference type="PANTHER" id="PTHR43133">
    <property type="entry name" value="RNA POLYMERASE ECF-TYPE SIGMA FACTO"/>
    <property type="match status" value="1"/>
</dbReference>
<name>A0A0F0L241_9MICO</name>
<dbReference type="InterPro" id="IPR007627">
    <property type="entry name" value="RNA_pol_sigma70_r2"/>
</dbReference>
<dbReference type="GO" id="GO:0016987">
    <property type="term" value="F:sigma factor activity"/>
    <property type="evidence" value="ECO:0007669"/>
    <property type="project" value="UniProtKB-KW"/>
</dbReference>
<evidence type="ECO:0000313" key="8">
    <source>
        <dbReference type="EMBL" id="KJL26749.1"/>
    </source>
</evidence>
<dbReference type="SUPFAM" id="SSF88946">
    <property type="entry name" value="Sigma2 domain of RNA polymerase sigma factors"/>
    <property type="match status" value="1"/>
</dbReference>
<evidence type="ECO:0000256" key="5">
    <source>
        <dbReference type="SAM" id="MobiDB-lite"/>
    </source>
</evidence>
<feature type="compositionally biased region" description="Basic and acidic residues" evidence="5">
    <location>
        <begin position="184"/>
        <end position="198"/>
    </location>
</feature>
<dbReference type="PATRIC" id="fig|104336.4.peg.221"/>
<dbReference type="RefSeq" id="WP_052677572.1">
    <property type="nucleotide sequence ID" value="NZ_CP031425.1"/>
</dbReference>
<reference evidence="8 9" key="1">
    <citation type="submission" date="2015-02" db="EMBL/GenBank/DDBJ databases">
        <title>Draft genome sequences of ten Microbacterium spp. with emphasis on heavy metal contaminated environments.</title>
        <authorList>
            <person name="Corretto E."/>
        </authorList>
    </citation>
    <scope>NUCLEOTIDE SEQUENCE [LARGE SCALE GENOMIC DNA]</scope>
    <source>
        <strain evidence="8 9">DSM 12966</strain>
    </source>
</reference>
<dbReference type="GO" id="GO:0006352">
    <property type="term" value="P:DNA-templated transcription initiation"/>
    <property type="evidence" value="ECO:0007669"/>
    <property type="project" value="InterPro"/>
</dbReference>
<proteinExistence type="inferred from homology"/>
<dbReference type="GO" id="GO:0003677">
    <property type="term" value="F:DNA binding"/>
    <property type="evidence" value="ECO:0007669"/>
    <property type="project" value="InterPro"/>
</dbReference>
<gene>
    <name evidence="8" type="primary">sigL_1</name>
    <name evidence="8" type="ORF">RN50_00214</name>
</gene>
<comment type="caution">
    <text evidence="8">The sequence shown here is derived from an EMBL/GenBank/DDBJ whole genome shotgun (WGS) entry which is preliminary data.</text>
</comment>
<feature type="domain" description="RNA polymerase sigma-70 region 2" evidence="6">
    <location>
        <begin position="17"/>
        <end position="83"/>
    </location>
</feature>
<evidence type="ECO:0000259" key="7">
    <source>
        <dbReference type="Pfam" id="PF08281"/>
    </source>
</evidence>
<dbReference type="CDD" id="cd06171">
    <property type="entry name" value="Sigma70_r4"/>
    <property type="match status" value="1"/>
</dbReference>
<dbReference type="KEGG" id="mfol:DXT68_00515"/>
<evidence type="ECO:0000313" key="9">
    <source>
        <dbReference type="Proteomes" id="UP000033572"/>
    </source>
</evidence>
<dbReference type="SUPFAM" id="SSF88659">
    <property type="entry name" value="Sigma3 and sigma4 domains of RNA polymerase sigma factors"/>
    <property type="match status" value="1"/>
</dbReference>
<evidence type="ECO:0000256" key="1">
    <source>
        <dbReference type="ARBA" id="ARBA00010641"/>
    </source>
</evidence>
<dbReference type="InterPro" id="IPR036388">
    <property type="entry name" value="WH-like_DNA-bd_sf"/>
</dbReference>
<feature type="domain" description="RNA polymerase sigma factor 70 region 4 type 2" evidence="7">
    <location>
        <begin position="108"/>
        <end position="159"/>
    </location>
</feature>
<dbReference type="Gene3D" id="1.10.10.10">
    <property type="entry name" value="Winged helix-like DNA-binding domain superfamily/Winged helix DNA-binding domain"/>
    <property type="match status" value="1"/>
</dbReference>
<protein>
    <submittedName>
        <fullName evidence="8">ECF RNA polymerase sigma factor SigL</fullName>
    </submittedName>
</protein>
<comment type="similarity">
    <text evidence="1">Belongs to the sigma-70 factor family. ECF subfamily.</text>
</comment>
<dbReference type="Pfam" id="PF08281">
    <property type="entry name" value="Sigma70_r4_2"/>
    <property type="match status" value="1"/>
</dbReference>
<dbReference type="NCBIfam" id="TIGR02937">
    <property type="entry name" value="sigma70-ECF"/>
    <property type="match status" value="1"/>
</dbReference>
<keyword evidence="2" id="KW-0805">Transcription regulation</keyword>
<dbReference type="InterPro" id="IPR013249">
    <property type="entry name" value="RNA_pol_sigma70_r4_t2"/>
</dbReference>
<dbReference type="PANTHER" id="PTHR43133:SF25">
    <property type="entry name" value="RNA POLYMERASE SIGMA FACTOR RFAY-RELATED"/>
    <property type="match status" value="1"/>
</dbReference>
<dbReference type="AlphaFoldDB" id="A0A0F0L241"/>
<dbReference type="InterPro" id="IPR014284">
    <property type="entry name" value="RNA_pol_sigma-70_dom"/>
</dbReference>
<keyword evidence="3" id="KW-0731">Sigma factor</keyword>
<dbReference type="InterPro" id="IPR013324">
    <property type="entry name" value="RNA_pol_sigma_r3/r4-like"/>
</dbReference>
<feature type="region of interest" description="Disordered" evidence="5">
    <location>
        <begin position="160"/>
        <end position="198"/>
    </location>
</feature>
<dbReference type="InterPro" id="IPR013325">
    <property type="entry name" value="RNA_pol_sigma_r2"/>
</dbReference>
<evidence type="ECO:0000256" key="4">
    <source>
        <dbReference type="ARBA" id="ARBA00023163"/>
    </source>
</evidence>
<evidence type="ECO:0000256" key="3">
    <source>
        <dbReference type="ARBA" id="ARBA00023082"/>
    </source>
</evidence>
<dbReference type="Gene3D" id="1.10.1740.10">
    <property type="match status" value="1"/>
</dbReference>
<dbReference type="Pfam" id="PF04542">
    <property type="entry name" value="Sigma70_r2"/>
    <property type="match status" value="1"/>
</dbReference>
<dbReference type="GeneID" id="94442868"/>
<keyword evidence="4" id="KW-0804">Transcription</keyword>